<feature type="region of interest" description="Disordered" evidence="1">
    <location>
        <begin position="134"/>
        <end position="159"/>
    </location>
</feature>
<evidence type="ECO:0000259" key="2">
    <source>
        <dbReference type="Pfam" id="PF13298"/>
    </source>
</evidence>
<feature type="domain" description="DNA ligase D 3'-phosphoesterase" evidence="2">
    <location>
        <begin position="2"/>
        <end position="107"/>
    </location>
</feature>
<keyword evidence="4" id="KW-1185">Reference proteome</keyword>
<gene>
    <name evidence="3" type="ORF">M0638_24900</name>
</gene>
<accession>A0A9X1YEI4</accession>
<sequence length="159" mass="17299">MQKHAARRLHWDFRLEHGGVLWSWAVPKGPSMDPADRRLAVRVEDHALGYARFEGTIAAGSYGAGTVALWDEGFWEPPADPARDLAAGALKFRLAGRRLRGGFTLVRFRPRGGRSGDDWLLIKERDAEARPGLDAAAIEAADGVPPRAAPDSPARPARG</sequence>
<dbReference type="GO" id="GO:0016874">
    <property type="term" value="F:ligase activity"/>
    <property type="evidence" value="ECO:0007669"/>
    <property type="project" value="UniProtKB-KW"/>
</dbReference>
<evidence type="ECO:0000256" key="1">
    <source>
        <dbReference type="SAM" id="MobiDB-lite"/>
    </source>
</evidence>
<name>A0A9X1YEI4_9PROT</name>
<dbReference type="EMBL" id="JALPRX010000134">
    <property type="protein sequence ID" value="MCK8787610.1"/>
    <property type="molecule type" value="Genomic_DNA"/>
</dbReference>
<reference evidence="3" key="1">
    <citation type="submission" date="2022-04" db="EMBL/GenBank/DDBJ databases">
        <title>Roseomonas acroporae sp. nov., isolated from coral Acropora digitifera.</title>
        <authorList>
            <person name="Sun H."/>
        </authorList>
    </citation>
    <scope>NUCLEOTIDE SEQUENCE</scope>
    <source>
        <strain evidence="3">NAR14</strain>
    </source>
</reference>
<proteinExistence type="predicted"/>
<dbReference type="PANTHER" id="PTHR39465">
    <property type="entry name" value="DNA LIGASE D, 3'-PHOSPHOESTERASE DOMAIN"/>
    <property type="match status" value="1"/>
</dbReference>
<dbReference type="AlphaFoldDB" id="A0A9X1YEI4"/>
<organism evidence="3 4">
    <name type="scientific">Roseomonas acroporae</name>
    <dbReference type="NCBI Taxonomy" id="2937791"/>
    <lineage>
        <taxon>Bacteria</taxon>
        <taxon>Pseudomonadati</taxon>
        <taxon>Pseudomonadota</taxon>
        <taxon>Alphaproteobacteria</taxon>
        <taxon>Acetobacterales</taxon>
        <taxon>Roseomonadaceae</taxon>
        <taxon>Roseomonas</taxon>
    </lineage>
</organism>
<evidence type="ECO:0000313" key="4">
    <source>
        <dbReference type="Proteomes" id="UP001139516"/>
    </source>
</evidence>
<dbReference type="PANTHER" id="PTHR39465:SF1">
    <property type="entry name" value="DNA LIGASE D 3'-PHOSPHOESTERASE DOMAIN-CONTAINING PROTEIN"/>
    <property type="match status" value="1"/>
</dbReference>
<dbReference type="Pfam" id="PF13298">
    <property type="entry name" value="LigD_N"/>
    <property type="match status" value="1"/>
</dbReference>
<dbReference type="Proteomes" id="UP001139516">
    <property type="component" value="Unassembled WGS sequence"/>
</dbReference>
<dbReference type="InterPro" id="IPR014144">
    <property type="entry name" value="LigD_PE_domain"/>
</dbReference>
<evidence type="ECO:0000313" key="3">
    <source>
        <dbReference type="EMBL" id="MCK8787610.1"/>
    </source>
</evidence>
<dbReference type="NCBIfam" id="TIGR02777">
    <property type="entry name" value="LigD_PE_dom"/>
    <property type="match status" value="1"/>
</dbReference>
<keyword evidence="3" id="KW-0436">Ligase</keyword>
<feature type="compositionally biased region" description="Low complexity" evidence="1">
    <location>
        <begin position="145"/>
        <end position="159"/>
    </location>
</feature>
<protein>
    <submittedName>
        <fullName evidence="3">DNA ligase</fullName>
    </submittedName>
</protein>
<comment type="caution">
    <text evidence="3">The sequence shown here is derived from an EMBL/GenBank/DDBJ whole genome shotgun (WGS) entry which is preliminary data.</text>
</comment>